<keyword evidence="4" id="KW-0812">Transmembrane</keyword>
<keyword evidence="3" id="KW-0808">Transferase</keyword>
<proteinExistence type="predicted"/>
<evidence type="ECO:0000313" key="8">
    <source>
        <dbReference type="EMBL" id="MCD7471812.1"/>
    </source>
</evidence>
<dbReference type="Pfam" id="PF03552">
    <property type="entry name" value="Cellulose_synt"/>
    <property type="match status" value="3"/>
</dbReference>
<gene>
    <name evidence="8" type="ORF">HAX54_012485</name>
</gene>
<evidence type="ECO:0000256" key="3">
    <source>
        <dbReference type="ARBA" id="ARBA00022679"/>
    </source>
</evidence>
<evidence type="ECO:0000256" key="4">
    <source>
        <dbReference type="ARBA" id="ARBA00022692"/>
    </source>
</evidence>
<comment type="subcellular location">
    <subcellularLocation>
        <location evidence="1">Endomembrane system</location>
    </subcellularLocation>
</comment>
<evidence type="ECO:0000256" key="5">
    <source>
        <dbReference type="ARBA" id="ARBA00022989"/>
    </source>
</evidence>
<dbReference type="InterPro" id="IPR005150">
    <property type="entry name" value="Cellulose_synth"/>
</dbReference>
<keyword evidence="9" id="KW-1185">Reference proteome</keyword>
<organism evidence="8 9">
    <name type="scientific">Datura stramonium</name>
    <name type="common">Jimsonweed</name>
    <name type="synonym">Common thornapple</name>
    <dbReference type="NCBI Taxonomy" id="4076"/>
    <lineage>
        <taxon>Eukaryota</taxon>
        <taxon>Viridiplantae</taxon>
        <taxon>Streptophyta</taxon>
        <taxon>Embryophyta</taxon>
        <taxon>Tracheophyta</taxon>
        <taxon>Spermatophyta</taxon>
        <taxon>Magnoliopsida</taxon>
        <taxon>eudicotyledons</taxon>
        <taxon>Gunneridae</taxon>
        <taxon>Pentapetalae</taxon>
        <taxon>asterids</taxon>
        <taxon>lamiids</taxon>
        <taxon>Solanales</taxon>
        <taxon>Solanaceae</taxon>
        <taxon>Solanoideae</taxon>
        <taxon>Datureae</taxon>
        <taxon>Datura</taxon>
    </lineage>
</organism>
<keyword evidence="5" id="KW-1133">Transmembrane helix</keyword>
<dbReference type="Proteomes" id="UP000823775">
    <property type="component" value="Unassembled WGS sequence"/>
</dbReference>
<protein>
    <submittedName>
        <fullName evidence="8">Uncharacterized protein</fullName>
    </submittedName>
</protein>
<accession>A0ABS8TMN8</accession>
<dbReference type="PANTHER" id="PTHR13301">
    <property type="entry name" value="X-BOX TRANSCRIPTION FACTOR-RELATED"/>
    <property type="match status" value="1"/>
</dbReference>
<keyword evidence="7" id="KW-0961">Cell wall biogenesis/degradation</keyword>
<keyword evidence="2" id="KW-0328">Glycosyltransferase</keyword>
<reference evidence="8 9" key="1">
    <citation type="journal article" date="2021" name="BMC Genomics">
        <title>Datura genome reveals duplications of psychoactive alkaloid biosynthetic genes and high mutation rate following tissue culture.</title>
        <authorList>
            <person name="Rajewski A."/>
            <person name="Carter-House D."/>
            <person name="Stajich J."/>
            <person name="Litt A."/>
        </authorList>
    </citation>
    <scope>NUCLEOTIDE SEQUENCE [LARGE SCALE GENOMIC DNA]</scope>
    <source>
        <strain evidence="8">AR-01</strain>
    </source>
</reference>
<evidence type="ECO:0000256" key="7">
    <source>
        <dbReference type="ARBA" id="ARBA00023316"/>
    </source>
</evidence>
<keyword evidence="6" id="KW-0472">Membrane</keyword>
<comment type="caution">
    <text evidence="8">The sequence shown here is derived from an EMBL/GenBank/DDBJ whole genome shotgun (WGS) entry which is preliminary data.</text>
</comment>
<evidence type="ECO:0000256" key="6">
    <source>
        <dbReference type="ARBA" id="ARBA00023136"/>
    </source>
</evidence>
<evidence type="ECO:0000313" key="9">
    <source>
        <dbReference type="Proteomes" id="UP000823775"/>
    </source>
</evidence>
<sequence>MDPVLGKKTCYVQFPQRFDGIDLHDRYANRNIVFFDVSFTYTFPGLLISPSDQLERVGWSSEGPVYVELGAVLTGRLYMDKKRAAKRTESTIPIFNMEDIEEGVEAFFGFVGYDDEKSLLMSQRAWEFGQSPALPNMVWLQWQIDAWKIAYINTIVYPITSIPLIAYCMLPAICKSSDGGNLSFLSIDEYQPNDFPYGTCPIEEGWIATMLACGSFFSSFPFYATGILELRWSGVSIEDWWRNEQFWVIGGTSAHLFAVFQGLLKVLAGIDTNCRHIKGK</sequence>
<dbReference type="EMBL" id="JACEIK010001726">
    <property type="protein sequence ID" value="MCD7471812.1"/>
    <property type="molecule type" value="Genomic_DNA"/>
</dbReference>
<evidence type="ECO:0000256" key="1">
    <source>
        <dbReference type="ARBA" id="ARBA00004308"/>
    </source>
</evidence>
<name>A0ABS8TMN8_DATST</name>
<evidence type="ECO:0000256" key="2">
    <source>
        <dbReference type="ARBA" id="ARBA00022676"/>
    </source>
</evidence>